<sequence length="182" mass="19528">MTARLMLDLALLACVTVAAVSDLAWRKIPNRVVLAGLLAALPLHLLDGGLRGLPASWLGGALTGFFLFLPMYAMRGMAAGDVKLMAMVGAFSGPWPALLICFATFVIGGLMAIAIVLYQGRWRACLRNLRLLLWPLLMRTAGLPLAPTSLAPGSSVGGMPYGLAIALGTLLWLGWRYRELFF</sequence>
<keyword evidence="2" id="KW-1133">Transmembrane helix</keyword>
<dbReference type="eggNOG" id="COG4960">
    <property type="taxonomic scope" value="Bacteria"/>
</dbReference>
<dbReference type="AlphaFoldDB" id="W0VDG3"/>
<dbReference type="GO" id="GO:0004190">
    <property type="term" value="F:aspartic-type endopeptidase activity"/>
    <property type="evidence" value="ECO:0007669"/>
    <property type="project" value="InterPro"/>
</dbReference>
<dbReference type="GO" id="GO:0006465">
    <property type="term" value="P:signal peptide processing"/>
    <property type="evidence" value="ECO:0007669"/>
    <property type="project" value="TreeGrafter"/>
</dbReference>
<reference evidence="4 5" key="1">
    <citation type="journal article" date="2015" name="Genome Announc.">
        <title>Genome Sequence of Mushroom Soft-Rot Pathogen Janthinobacterium agaricidamnosum.</title>
        <authorList>
            <person name="Graupner K."/>
            <person name="Lackner G."/>
            <person name="Hertweck C."/>
        </authorList>
    </citation>
    <scope>NUCLEOTIDE SEQUENCE [LARGE SCALE GENOMIC DNA]</scope>
    <source>
        <strain evidence="5">NBRC 102515 / DSM 9628</strain>
    </source>
</reference>
<keyword evidence="2" id="KW-0472">Membrane</keyword>
<evidence type="ECO:0000259" key="3">
    <source>
        <dbReference type="Pfam" id="PF01478"/>
    </source>
</evidence>
<dbReference type="PANTHER" id="PTHR30487">
    <property type="entry name" value="TYPE 4 PREPILIN-LIKE PROTEINS LEADER PEPTIDE-PROCESSING ENZYME"/>
    <property type="match status" value="1"/>
</dbReference>
<dbReference type="Pfam" id="PF01478">
    <property type="entry name" value="Peptidase_A24"/>
    <property type="match status" value="1"/>
</dbReference>
<dbReference type="Gene3D" id="1.20.120.1220">
    <property type="match status" value="1"/>
</dbReference>
<dbReference type="PANTHER" id="PTHR30487:SF0">
    <property type="entry name" value="PREPILIN LEADER PEPTIDASE_N-METHYLTRANSFERASE-RELATED"/>
    <property type="match status" value="1"/>
</dbReference>
<accession>W0VDG3</accession>
<feature type="transmembrane region" description="Helical" evidence="2">
    <location>
        <begin position="53"/>
        <end position="74"/>
    </location>
</feature>
<dbReference type="KEGG" id="jag:GJA_5107"/>
<feature type="transmembrane region" description="Helical" evidence="2">
    <location>
        <begin position="129"/>
        <end position="146"/>
    </location>
</feature>
<evidence type="ECO:0000313" key="4">
    <source>
        <dbReference type="EMBL" id="CDG85705.1"/>
    </source>
</evidence>
<evidence type="ECO:0000256" key="2">
    <source>
        <dbReference type="SAM" id="Phobius"/>
    </source>
</evidence>
<keyword evidence="5" id="KW-1185">Reference proteome</keyword>
<feature type="transmembrane region" description="Helical" evidence="2">
    <location>
        <begin position="94"/>
        <end position="117"/>
    </location>
</feature>
<keyword evidence="2" id="KW-0812">Transmembrane</keyword>
<evidence type="ECO:0000256" key="1">
    <source>
        <dbReference type="ARBA" id="ARBA00005801"/>
    </source>
</evidence>
<comment type="similarity">
    <text evidence="1">Belongs to the peptidase A24 family.</text>
</comment>
<dbReference type="EMBL" id="HG322949">
    <property type="protein sequence ID" value="CDG85705.1"/>
    <property type="molecule type" value="Genomic_DNA"/>
</dbReference>
<evidence type="ECO:0000313" key="5">
    <source>
        <dbReference type="Proteomes" id="UP000027604"/>
    </source>
</evidence>
<dbReference type="InterPro" id="IPR050882">
    <property type="entry name" value="Prepilin_peptidase/N-MTase"/>
</dbReference>
<dbReference type="InterPro" id="IPR000045">
    <property type="entry name" value="Prepilin_IV_endopep_pep"/>
</dbReference>
<feature type="domain" description="Prepilin type IV endopeptidase peptidase" evidence="3">
    <location>
        <begin position="10"/>
        <end position="113"/>
    </location>
</feature>
<dbReference type="GO" id="GO:0005886">
    <property type="term" value="C:plasma membrane"/>
    <property type="evidence" value="ECO:0007669"/>
    <property type="project" value="TreeGrafter"/>
</dbReference>
<proteinExistence type="inferred from homology"/>
<protein>
    <submittedName>
        <fullName evidence="4">Type IV leader peptidase family protein</fullName>
    </submittedName>
</protein>
<dbReference type="PATRIC" id="fig|1349767.4.peg.1716"/>
<dbReference type="HOGENOM" id="CLU_057101_4_0_4"/>
<feature type="transmembrane region" description="Helical" evidence="2">
    <location>
        <begin position="158"/>
        <end position="175"/>
    </location>
</feature>
<name>W0VDG3_9BURK</name>
<dbReference type="STRING" id="1349767.GJA_5107"/>
<dbReference type="RefSeq" id="WP_242404616.1">
    <property type="nucleotide sequence ID" value="NZ_BCTH01000043.1"/>
</dbReference>
<gene>
    <name evidence="4" type="ORF">GJA_5107</name>
</gene>
<dbReference type="Proteomes" id="UP000027604">
    <property type="component" value="Chromosome I"/>
</dbReference>
<organism evidence="4 5">
    <name type="scientific">Janthinobacterium agaricidamnosum NBRC 102515 = DSM 9628</name>
    <dbReference type="NCBI Taxonomy" id="1349767"/>
    <lineage>
        <taxon>Bacteria</taxon>
        <taxon>Pseudomonadati</taxon>
        <taxon>Pseudomonadota</taxon>
        <taxon>Betaproteobacteria</taxon>
        <taxon>Burkholderiales</taxon>
        <taxon>Oxalobacteraceae</taxon>
        <taxon>Janthinobacterium</taxon>
    </lineage>
</organism>